<dbReference type="Proteomes" id="UP000190135">
    <property type="component" value="Unassembled WGS sequence"/>
</dbReference>
<keyword evidence="2" id="KW-1185">Reference proteome</keyword>
<sequence>MNTELRNRIFANDRLLKALITLISLRDPHLLDELKEIFEFAAETGNPMGDAPAGAWEHLREELEAIAALSQAAEQGLEH</sequence>
<organism evidence="1 2">
    <name type="scientific">Consotaella salsifontis</name>
    <dbReference type="NCBI Taxonomy" id="1365950"/>
    <lineage>
        <taxon>Bacteria</taxon>
        <taxon>Pseudomonadati</taxon>
        <taxon>Pseudomonadota</taxon>
        <taxon>Alphaproteobacteria</taxon>
        <taxon>Hyphomicrobiales</taxon>
        <taxon>Aurantimonadaceae</taxon>
        <taxon>Consotaella</taxon>
    </lineage>
</organism>
<gene>
    <name evidence="1" type="ORF">SAMN05428963_105202</name>
</gene>
<accession>A0A1T4QR89</accession>
<evidence type="ECO:0000313" key="2">
    <source>
        <dbReference type="Proteomes" id="UP000190135"/>
    </source>
</evidence>
<evidence type="ECO:0000313" key="1">
    <source>
        <dbReference type="EMBL" id="SKA06215.1"/>
    </source>
</evidence>
<dbReference type="STRING" id="1365950.SAMN05428963_105202"/>
<name>A0A1T4QR89_9HYPH</name>
<protein>
    <submittedName>
        <fullName evidence="1">Uncharacterized protein</fullName>
    </submittedName>
</protein>
<dbReference type="AlphaFoldDB" id="A0A1T4QR89"/>
<proteinExistence type="predicted"/>
<reference evidence="1 2" key="1">
    <citation type="submission" date="2017-02" db="EMBL/GenBank/DDBJ databases">
        <authorList>
            <person name="Peterson S.W."/>
        </authorList>
    </citation>
    <scope>NUCLEOTIDE SEQUENCE [LARGE SCALE GENOMIC DNA]</scope>
    <source>
        <strain evidence="1 2">USBA 369</strain>
    </source>
</reference>
<dbReference type="EMBL" id="FUXL01000005">
    <property type="protein sequence ID" value="SKA06215.1"/>
    <property type="molecule type" value="Genomic_DNA"/>
</dbReference>